<dbReference type="Proteomes" id="UP000655830">
    <property type="component" value="Unassembled WGS sequence"/>
</dbReference>
<sequence>MQGIWIRSQDECKMVFTKSVEAWEDGRLVARFGKDFSVLGQFENQHDAKMIVGKICRFIQGRTKDNMLEVFNIPLSNKMQGVNK</sequence>
<accession>A0A926EN58</accession>
<organism evidence="1 2">
    <name type="scientific">Zhenhengia yiwuensis</name>
    <dbReference type="NCBI Taxonomy" id="2763666"/>
    <lineage>
        <taxon>Bacteria</taxon>
        <taxon>Bacillati</taxon>
        <taxon>Bacillota</taxon>
        <taxon>Clostridia</taxon>
        <taxon>Lachnospirales</taxon>
        <taxon>Lachnospiraceae</taxon>
        <taxon>Zhenhengia</taxon>
    </lineage>
</organism>
<dbReference type="AlphaFoldDB" id="A0A926EN58"/>
<evidence type="ECO:0000313" key="1">
    <source>
        <dbReference type="EMBL" id="MBC8581352.1"/>
    </source>
</evidence>
<keyword evidence="2" id="KW-1185">Reference proteome</keyword>
<comment type="caution">
    <text evidence="1">The sequence shown here is derived from an EMBL/GenBank/DDBJ whole genome shotgun (WGS) entry which is preliminary data.</text>
</comment>
<dbReference type="EMBL" id="JACRSY010000047">
    <property type="protein sequence ID" value="MBC8581352.1"/>
    <property type="molecule type" value="Genomic_DNA"/>
</dbReference>
<gene>
    <name evidence="1" type="ORF">H8718_17825</name>
</gene>
<protein>
    <submittedName>
        <fullName evidence="1">Uncharacterized protein</fullName>
    </submittedName>
</protein>
<evidence type="ECO:0000313" key="2">
    <source>
        <dbReference type="Proteomes" id="UP000655830"/>
    </source>
</evidence>
<proteinExistence type="predicted"/>
<name>A0A926EN58_9FIRM</name>
<reference evidence="1" key="1">
    <citation type="submission" date="2020-08" db="EMBL/GenBank/DDBJ databases">
        <title>Genome public.</title>
        <authorList>
            <person name="Liu C."/>
            <person name="Sun Q."/>
        </authorList>
    </citation>
    <scope>NUCLEOTIDE SEQUENCE</scope>
    <source>
        <strain evidence="1">NSJ-12</strain>
    </source>
</reference>
<dbReference type="RefSeq" id="WP_249334234.1">
    <property type="nucleotide sequence ID" value="NZ_JACRSY010000047.1"/>
</dbReference>